<dbReference type="FunFam" id="3.10.10.10:FF:000007">
    <property type="entry name" value="Retrovirus-related Pol polyprotein from transposon 17.6-like Protein"/>
    <property type="match status" value="1"/>
</dbReference>
<keyword evidence="4" id="KW-0540">Nuclease</keyword>
<feature type="domain" description="Chromo" evidence="17">
    <location>
        <begin position="1523"/>
        <end position="1555"/>
    </location>
</feature>
<keyword evidence="14" id="KW-0233">DNA recombination</keyword>
<keyword evidence="9" id="KW-0460">Magnesium</keyword>
<sequence>MALSTPKTLMDFFQPAKRLKASPSSSSSFPAVSLAGRSRDLGSVANSPPRVTVTTAVADDSSGLTPEQVARAEFHKFVAKSKSNLAVWSVKVTKAKGNCYVPLSELLVEESWLKALPGEFHKPYAKTLSDFLEREIIADSKSTPISIADPYHGPGQAMGLSFYVPEGEKLPSSLLNIFKELHKDVGDKLHMVYFRRNKKENVSHVTSLAVEDVTGITQGEIATHRAQIRLSRNFGGSTPKTLFLSLSTNKAMADKAILPPIREVSSSEEQSDMFGDIYEKIGTMALQIKDVGERKRLPDKKLDVATTNIEALMSRFNTSDARMQELHRQLDMLIHSFPSRDSGKEHGGSSASPQSQDSRFHPPATHLQLDCPRRAFFPDGGFLELVSVSLTGDALSWYNWAVNRQGFTSWPQFKVRLLLRFGNLKSRGPSQSLLCIKQTGFVVEYIHQFEDLSSQVSGLDDIKLEGIFLNGLSLEMQEIVHMWNLQNLPEMIGVARDMESSLIRRVVLKELQSGKGGSKIQSESRALVPYQPLVWKSRPVITEPSGTKERATPIISRPRKHFTDVELDEKRRKGLCFKCDDHYFKGHVCANKDLQVLAVVHGYEEEEPQLINMSLSYTYFVGLPSEHTMMMRGTIGKHDMVVMLDSGATHNFITPRVTEKTKSGTQRAKGFNIKLGTSIMVQGSGVCKDVHFTVQGHEFVSDFITLELGNVDLILGIAWHKTLGDTQTKLSLKSLTPVPISVHKRCEPSGETQESHILAQLSSVFESYAEVCTTPTALPPVRGRELAIKLLPQAGPISIRPYRYPHAHKDAMETLVRDMLQCGIFAPVRALSPVLSCWMREDDIEKTAFRTHDGHFEFLVMPFGLTNAPASFQALMNELFGPFLRKFVLVFFDDILIYSNNLTNHVKHLTLVMEVLAKHKLFANRKKCLFGQSQIDYLGHVISAHGVAMDPSKTEAMIHWPTPKSVEELFGFSDQFQWSHAAQLAFDTLKTAMVSAPVLALPNFEKPFVVESDASGFGLGAVLMQDHQPIAYFSYGLTAREQLKPIYERELMAIVMAVQKWRHYLLGRRFVVHTDQKSLKFLLEQREVSLEYQNWLSKLLNYTFDIIYKPCIDNKAADGLSRMMPASSATVHSAMFALKVPGVIQLQNIYKEIELDAALQRTINIIMSSLSYKQGFAVKDNRLWYKNRLVIPNNSQFIPLILSEGHEGKLGGHYGVFMTIKRIQQSFHWTGLVKDVQRFLVECQVCQTHKTSTRSPAGLLQPLPIPEKVWEDLNMDFIEGLPFSNGINVILVVVDRLSKYAYFIGLRHLFTAADVASSFIQEIVCLHGYPASSLEVYLRCLASSHPRTWQKFLAWAELWYNTSFHTSLKTTPFQVVYGRPPPTLLKYEEHSTTNVDLELLKDSDMMLGRIKDQLTLTQQLMKNNANKHRGDVEFKVGDFVYLKLRPYRQHSVTRRVCQKLATKYYGLFEVLERIGKAAYRLKLHEGSKIHPVFHVSLLKFVLGQAAEVNPLPDIYGEIGEFTVEPEEILDTRYNEEGYLEGLIQWKGLSSQENTWVIVKELLAQFPTFALGDKLHFECVGIDKLHRVYFRRNKKDNVSHVTSLAVEDVTGITRTKG</sequence>
<evidence type="ECO:0000256" key="2">
    <source>
        <dbReference type="ARBA" id="ARBA00022679"/>
    </source>
</evidence>
<dbReference type="Pfam" id="PF03732">
    <property type="entry name" value="Retrotrans_gag"/>
    <property type="match status" value="1"/>
</dbReference>
<dbReference type="GO" id="GO:0015074">
    <property type="term" value="P:DNA integration"/>
    <property type="evidence" value="ECO:0007669"/>
    <property type="project" value="UniProtKB-KW"/>
</dbReference>
<dbReference type="GO" id="GO:0003677">
    <property type="term" value="F:DNA binding"/>
    <property type="evidence" value="ECO:0007669"/>
    <property type="project" value="UniProtKB-KW"/>
</dbReference>
<evidence type="ECO:0000256" key="9">
    <source>
        <dbReference type="ARBA" id="ARBA00022842"/>
    </source>
</evidence>
<dbReference type="InterPro" id="IPR005162">
    <property type="entry name" value="Retrotrans_gag_dom"/>
</dbReference>
<dbReference type="CDD" id="cd09274">
    <property type="entry name" value="RNase_HI_RT_Ty3"/>
    <property type="match status" value="1"/>
</dbReference>
<dbReference type="Pfam" id="PF17919">
    <property type="entry name" value="RT_RNaseH_2"/>
    <property type="match status" value="1"/>
</dbReference>
<dbReference type="PANTHER" id="PTHR37984:SF5">
    <property type="entry name" value="PROTEIN NYNRIN-LIKE"/>
    <property type="match status" value="1"/>
</dbReference>
<proteinExistence type="predicted"/>
<keyword evidence="5" id="KW-0479">Metal-binding</keyword>
<name>A0A8T2G0P8_ARASU</name>
<evidence type="ECO:0000313" key="20">
    <source>
        <dbReference type="Proteomes" id="UP000694251"/>
    </source>
</evidence>
<evidence type="ECO:0000256" key="12">
    <source>
        <dbReference type="ARBA" id="ARBA00022932"/>
    </source>
</evidence>
<dbReference type="FunFam" id="3.10.20.370:FF:000001">
    <property type="entry name" value="Retrovirus-related Pol polyprotein from transposon 17.6-like protein"/>
    <property type="match status" value="1"/>
</dbReference>
<evidence type="ECO:0000256" key="1">
    <source>
        <dbReference type="ARBA" id="ARBA00022670"/>
    </source>
</evidence>
<comment type="caution">
    <text evidence="19">The sequence shown here is derived from an EMBL/GenBank/DDBJ whole genome shotgun (WGS) entry which is preliminary data.</text>
</comment>
<evidence type="ECO:0000259" key="17">
    <source>
        <dbReference type="PROSITE" id="PS50013"/>
    </source>
</evidence>
<dbReference type="InterPro" id="IPR000953">
    <property type="entry name" value="Chromo/chromo_shadow_dom"/>
</dbReference>
<keyword evidence="13" id="KW-0238">DNA-binding</keyword>
<dbReference type="GO" id="GO:0004190">
    <property type="term" value="F:aspartic-type endopeptidase activity"/>
    <property type="evidence" value="ECO:0007669"/>
    <property type="project" value="UniProtKB-KW"/>
</dbReference>
<accession>A0A8T2G0P8</accession>
<feature type="region of interest" description="Disordered" evidence="16">
    <location>
        <begin position="337"/>
        <end position="364"/>
    </location>
</feature>
<dbReference type="Pfam" id="PF24626">
    <property type="entry name" value="SH3_Tf2-1"/>
    <property type="match status" value="1"/>
</dbReference>
<dbReference type="PROSITE" id="PS50878">
    <property type="entry name" value="RT_POL"/>
    <property type="match status" value="1"/>
</dbReference>
<keyword evidence="11 19" id="KW-0695">RNA-directed DNA polymerase</keyword>
<dbReference type="FunFam" id="3.30.70.270:FF:000003">
    <property type="entry name" value="Transposon Ty3-G Gag-Pol polyprotein"/>
    <property type="match status" value="1"/>
</dbReference>
<keyword evidence="10" id="KW-0229">DNA integration</keyword>
<dbReference type="GO" id="GO:0003887">
    <property type="term" value="F:DNA-directed DNA polymerase activity"/>
    <property type="evidence" value="ECO:0007669"/>
    <property type="project" value="UniProtKB-KW"/>
</dbReference>
<keyword evidence="2" id="KW-0808">Transferase</keyword>
<dbReference type="CDD" id="cd00303">
    <property type="entry name" value="retropepsin_like"/>
    <property type="match status" value="1"/>
</dbReference>
<feature type="domain" description="Reverse transcriptase" evidence="18">
    <location>
        <begin position="724"/>
        <end position="942"/>
    </location>
</feature>
<dbReference type="PROSITE" id="PS50013">
    <property type="entry name" value="CHROMO_2"/>
    <property type="match status" value="1"/>
</dbReference>
<dbReference type="GO" id="GO:0046872">
    <property type="term" value="F:metal ion binding"/>
    <property type="evidence" value="ECO:0007669"/>
    <property type="project" value="UniProtKB-KW"/>
</dbReference>
<evidence type="ECO:0000256" key="16">
    <source>
        <dbReference type="SAM" id="MobiDB-lite"/>
    </source>
</evidence>
<dbReference type="Proteomes" id="UP000694251">
    <property type="component" value="Chromosome 2"/>
</dbReference>
<keyword evidence="20" id="KW-1185">Reference proteome</keyword>
<dbReference type="InterPro" id="IPR041588">
    <property type="entry name" value="Integrase_H2C2"/>
</dbReference>
<evidence type="ECO:0000256" key="8">
    <source>
        <dbReference type="ARBA" id="ARBA00022801"/>
    </source>
</evidence>
<evidence type="ECO:0000256" key="11">
    <source>
        <dbReference type="ARBA" id="ARBA00022918"/>
    </source>
</evidence>
<evidence type="ECO:0000313" key="19">
    <source>
        <dbReference type="EMBL" id="KAG7640704.1"/>
    </source>
</evidence>
<dbReference type="InterPro" id="IPR000477">
    <property type="entry name" value="RT_dom"/>
</dbReference>
<dbReference type="InterPro" id="IPR023780">
    <property type="entry name" value="Chromo_domain"/>
</dbReference>
<dbReference type="InterPro" id="IPR041577">
    <property type="entry name" value="RT_RNaseH_2"/>
</dbReference>
<evidence type="ECO:0000256" key="4">
    <source>
        <dbReference type="ARBA" id="ARBA00022722"/>
    </source>
</evidence>
<dbReference type="Pfam" id="PF00385">
    <property type="entry name" value="Chromo"/>
    <property type="match status" value="1"/>
</dbReference>
<dbReference type="PANTHER" id="PTHR37984">
    <property type="entry name" value="PROTEIN CBG26694"/>
    <property type="match status" value="1"/>
</dbReference>
<evidence type="ECO:0000259" key="18">
    <source>
        <dbReference type="PROSITE" id="PS50878"/>
    </source>
</evidence>
<evidence type="ECO:0000256" key="5">
    <source>
        <dbReference type="ARBA" id="ARBA00022723"/>
    </source>
</evidence>
<reference evidence="19 20" key="1">
    <citation type="submission" date="2020-12" db="EMBL/GenBank/DDBJ databases">
        <title>Concerted genomic and epigenomic changes stabilize Arabidopsis allopolyploids.</title>
        <authorList>
            <person name="Chen Z."/>
        </authorList>
    </citation>
    <scope>NUCLEOTIDE SEQUENCE [LARGE SCALE GENOMIC DNA]</scope>
    <source>
        <strain evidence="19">As9502</strain>
        <tissue evidence="19">Leaf</tissue>
    </source>
</reference>
<organism evidence="19 20">
    <name type="scientific">Arabidopsis suecica</name>
    <name type="common">Swedish thale-cress</name>
    <name type="synonym">Cardaminopsis suecica</name>
    <dbReference type="NCBI Taxonomy" id="45249"/>
    <lineage>
        <taxon>Eukaryota</taxon>
        <taxon>Viridiplantae</taxon>
        <taxon>Streptophyta</taxon>
        <taxon>Embryophyta</taxon>
        <taxon>Tracheophyta</taxon>
        <taxon>Spermatophyta</taxon>
        <taxon>Magnoliopsida</taxon>
        <taxon>eudicotyledons</taxon>
        <taxon>Gunneridae</taxon>
        <taxon>Pentapetalae</taxon>
        <taxon>rosids</taxon>
        <taxon>malvids</taxon>
        <taxon>Brassicales</taxon>
        <taxon>Brassicaceae</taxon>
        <taxon>Camelineae</taxon>
        <taxon>Arabidopsis</taxon>
    </lineage>
</organism>
<dbReference type="InterPro" id="IPR050951">
    <property type="entry name" value="Retrovirus_Pol_polyprotein"/>
</dbReference>
<keyword evidence="8" id="KW-0378">Hydrolase</keyword>
<dbReference type="CDD" id="cd01647">
    <property type="entry name" value="RT_LTR"/>
    <property type="match status" value="1"/>
</dbReference>
<dbReference type="EMBL" id="JAEFBJ010000002">
    <property type="protein sequence ID" value="KAG7640704.1"/>
    <property type="molecule type" value="Genomic_DNA"/>
</dbReference>
<evidence type="ECO:0000256" key="15">
    <source>
        <dbReference type="ARBA" id="ARBA00023268"/>
    </source>
</evidence>
<dbReference type="GO" id="GO:0003964">
    <property type="term" value="F:RNA-directed DNA polymerase activity"/>
    <property type="evidence" value="ECO:0007669"/>
    <property type="project" value="UniProtKB-KW"/>
</dbReference>
<dbReference type="GO" id="GO:0006310">
    <property type="term" value="P:DNA recombination"/>
    <property type="evidence" value="ECO:0007669"/>
    <property type="project" value="UniProtKB-KW"/>
</dbReference>
<dbReference type="GO" id="GO:0004519">
    <property type="term" value="F:endonuclease activity"/>
    <property type="evidence" value="ECO:0007669"/>
    <property type="project" value="UniProtKB-KW"/>
</dbReference>
<evidence type="ECO:0000256" key="13">
    <source>
        <dbReference type="ARBA" id="ARBA00023125"/>
    </source>
</evidence>
<keyword evidence="15" id="KW-0511">Multifunctional enzyme</keyword>
<evidence type="ECO:0000256" key="6">
    <source>
        <dbReference type="ARBA" id="ARBA00022750"/>
    </source>
</evidence>
<keyword evidence="3" id="KW-0548">Nucleotidyltransferase</keyword>
<evidence type="ECO:0000256" key="7">
    <source>
        <dbReference type="ARBA" id="ARBA00022759"/>
    </source>
</evidence>
<keyword evidence="7" id="KW-0255">Endonuclease</keyword>
<keyword evidence="1" id="KW-0645">Protease</keyword>
<keyword evidence="12" id="KW-0239">DNA-directed DNA polymerase</keyword>
<dbReference type="GO" id="GO:0006508">
    <property type="term" value="P:proteolysis"/>
    <property type="evidence" value="ECO:0007669"/>
    <property type="project" value="UniProtKB-KW"/>
</dbReference>
<evidence type="ECO:0000256" key="3">
    <source>
        <dbReference type="ARBA" id="ARBA00022695"/>
    </source>
</evidence>
<dbReference type="InterPro" id="IPR056924">
    <property type="entry name" value="SH3_Tf2-1"/>
</dbReference>
<evidence type="ECO:0000256" key="10">
    <source>
        <dbReference type="ARBA" id="ARBA00022908"/>
    </source>
</evidence>
<dbReference type="OrthoDB" id="2013610at2759"/>
<dbReference type="Pfam" id="PF17921">
    <property type="entry name" value="Integrase_H2C2"/>
    <property type="match status" value="1"/>
</dbReference>
<evidence type="ECO:0000256" key="14">
    <source>
        <dbReference type="ARBA" id="ARBA00023172"/>
    </source>
</evidence>
<keyword evidence="6" id="KW-0064">Aspartyl protease</keyword>
<gene>
    <name evidence="19" type="ORF">ISN44_As02g006380</name>
</gene>
<protein>
    <submittedName>
        <fullName evidence="19">Reverse transcriptase domain</fullName>
    </submittedName>
</protein>
<dbReference type="Pfam" id="PF00078">
    <property type="entry name" value="RVT_1"/>
    <property type="match status" value="1"/>
</dbReference>
<dbReference type="Pfam" id="PF08284">
    <property type="entry name" value="RVP_2"/>
    <property type="match status" value="1"/>
</dbReference>